<dbReference type="RefSeq" id="WP_069857669.1">
    <property type="nucleotide sequence ID" value="NZ_BDFE01000009.1"/>
</dbReference>
<dbReference type="HAMAP" id="MF_00169">
    <property type="entry name" value="AroQ"/>
    <property type="match status" value="1"/>
</dbReference>
<feature type="site" description="Transition state stabilizer" evidence="7 10">
    <location>
        <position position="21"/>
    </location>
</feature>
<dbReference type="GO" id="GO:0009423">
    <property type="term" value="P:chorismate biosynthetic process"/>
    <property type="evidence" value="ECO:0007669"/>
    <property type="project" value="UniProtKB-UniRule"/>
</dbReference>
<dbReference type="SUPFAM" id="SSF52304">
    <property type="entry name" value="Type II 3-dehydroquinate dehydratase"/>
    <property type="match status" value="1"/>
</dbReference>
<dbReference type="EC" id="4.2.1.10" evidence="5 7"/>
<evidence type="ECO:0000256" key="11">
    <source>
        <dbReference type="SAM" id="Phobius"/>
    </source>
</evidence>
<evidence type="ECO:0000256" key="4">
    <source>
        <dbReference type="ARBA" id="ARBA00011193"/>
    </source>
</evidence>
<dbReference type="PANTHER" id="PTHR21272:SF3">
    <property type="entry name" value="CATABOLIC 3-DEHYDROQUINASE"/>
    <property type="match status" value="1"/>
</dbReference>
<comment type="subunit">
    <text evidence="4 7">Homododecamer.</text>
</comment>
<comment type="catalytic activity">
    <reaction evidence="1 7">
        <text>3-dehydroquinate = 3-dehydroshikimate + H2O</text>
        <dbReference type="Rhea" id="RHEA:21096"/>
        <dbReference type="ChEBI" id="CHEBI:15377"/>
        <dbReference type="ChEBI" id="CHEBI:16630"/>
        <dbReference type="ChEBI" id="CHEBI:32364"/>
        <dbReference type="EC" id="4.2.1.10"/>
    </reaction>
</comment>
<dbReference type="CDD" id="cd00466">
    <property type="entry name" value="DHQase_II"/>
    <property type="match status" value="1"/>
</dbReference>
<evidence type="ECO:0000313" key="13">
    <source>
        <dbReference type="Proteomes" id="UP000095200"/>
    </source>
</evidence>
<keyword evidence="11" id="KW-1133">Transmembrane helix</keyword>
<comment type="similarity">
    <text evidence="3 7">Belongs to the type-II 3-dehydroquinase family.</text>
</comment>
<name>A0A194AFS6_9BACT</name>
<dbReference type="Proteomes" id="UP000095200">
    <property type="component" value="Unassembled WGS sequence"/>
</dbReference>
<evidence type="ECO:0000256" key="6">
    <source>
        <dbReference type="ARBA" id="ARBA00023239"/>
    </source>
</evidence>
<feature type="binding site" evidence="7 9">
    <location>
        <position position="93"/>
    </location>
    <ligand>
        <name>substrate</name>
    </ligand>
</feature>
<organism evidence="12 13">
    <name type="scientific">Desulfoplanes formicivorans</name>
    <dbReference type="NCBI Taxonomy" id="1592317"/>
    <lineage>
        <taxon>Bacteria</taxon>
        <taxon>Pseudomonadati</taxon>
        <taxon>Thermodesulfobacteriota</taxon>
        <taxon>Desulfovibrionia</taxon>
        <taxon>Desulfovibrionales</taxon>
        <taxon>Desulfoplanaceae</taxon>
        <taxon>Desulfoplanes</taxon>
    </lineage>
</organism>
<dbReference type="PANTHER" id="PTHR21272">
    <property type="entry name" value="CATABOLIC 3-DEHYDROQUINASE"/>
    <property type="match status" value="1"/>
</dbReference>
<feature type="binding site" evidence="7 9">
    <location>
        <position position="80"/>
    </location>
    <ligand>
        <name>substrate</name>
    </ligand>
</feature>
<dbReference type="NCBIfam" id="NF003805">
    <property type="entry name" value="PRK05395.1-2"/>
    <property type="match status" value="1"/>
</dbReference>
<evidence type="ECO:0000256" key="3">
    <source>
        <dbReference type="ARBA" id="ARBA00011037"/>
    </source>
</evidence>
<evidence type="ECO:0000256" key="9">
    <source>
        <dbReference type="PIRSR" id="PIRSR001399-2"/>
    </source>
</evidence>
<feature type="binding site" evidence="7 9">
    <location>
        <position position="86"/>
    </location>
    <ligand>
        <name>substrate</name>
    </ligand>
</feature>
<dbReference type="GO" id="GO:0008652">
    <property type="term" value="P:amino acid biosynthetic process"/>
    <property type="evidence" value="ECO:0007669"/>
    <property type="project" value="UniProtKB-KW"/>
</dbReference>
<dbReference type="InterPro" id="IPR001874">
    <property type="entry name" value="DHquinase_II"/>
</dbReference>
<comment type="caution">
    <text evidence="12">The sequence shown here is derived from an EMBL/GenBank/DDBJ whole genome shotgun (WGS) entry which is preliminary data.</text>
</comment>
<dbReference type="OrthoDB" id="9790793at2"/>
<keyword evidence="7" id="KW-0028">Amino-acid biosynthesis</keyword>
<feature type="binding site" evidence="7 9">
    <location>
        <position position="118"/>
    </location>
    <ligand>
        <name>substrate</name>
    </ligand>
</feature>
<feature type="active site" description="Proton acceptor" evidence="7 8">
    <location>
        <position position="26"/>
    </location>
</feature>
<comment type="pathway">
    <text evidence="2 7">Metabolic intermediate biosynthesis; chorismate biosynthesis; chorismate from D-erythrose 4-phosphate and phosphoenolpyruvate: step 3/7.</text>
</comment>
<dbReference type="Pfam" id="PF01220">
    <property type="entry name" value="DHquinase_II"/>
    <property type="match status" value="1"/>
</dbReference>
<evidence type="ECO:0000313" key="12">
    <source>
        <dbReference type="EMBL" id="GAU08183.1"/>
    </source>
</evidence>
<evidence type="ECO:0000256" key="1">
    <source>
        <dbReference type="ARBA" id="ARBA00001864"/>
    </source>
</evidence>
<feature type="binding site" evidence="7 9">
    <location>
        <begin position="107"/>
        <end position="108"/>
    </location>
    <ligand>
        <name>substrate</name>
    </ligand>
</feature>
<keyword evidence="11" id="KW-0472">Membrane</keyword>
<dbReference type="GO" id="GO:0003855">
    <property type="term" value="F:3-dehydroquinate dehydratase activity"/>
    <property type="evidence" value="ECO:0007669"/>
    <property type="project" value="UniProtKB-UniRule"/>
</dbReference>
<dbReference type="NCBIfam" id="NF003807">
    <property type="entry name" value="PRK05395.1-4"/>
    <property type="match status" value="1"/>
</dbReference>
<evidence type="ECO:0000256" key="8">
    <source>
        <dbReference type="PIRSR" id="PIRSR001399-1"/>
    </source>
</evidence>
<reference evidence="13" key="1">
    <citation type="submission" date="2016-06" db="EMBL/GenBank/DDBJ databases">
        <title>Draft genome sequence of Desulfoplanes formicivorans strain Pf12B.</title>
        <authorList>
            <person name="Watanabe M."/>
            <person name="Kojima H."/>
            <person name="Fukui M."/>
        </authorList>
    </citation>
    <scope>NUCLEOTIDE SEQUENCE [LARGE SCALE GENOMIC DNA]</scope>
    <source>
        <strain evidence="13">Pf12B</strain>
    </source>
</reference>
<evidence type="ECO:0000256" key="2">
    <source>
        <dbReference type="ARBA" id="ARBA00004902"/>
    </source>
</evidence>
<dbReference type="InterPro" id="IPR036441">
    <property type="entry name" value="DHquinase_II_sf"/>
</dbReference>
<dbReference type="Gene3D" id="3.40.50.9100">
    <property type="entry name" value="Dehydroquinase, class II"/>
    <property type="match status" value="1"/>
</dbReference>
<keyword evidence="7" id="KW-0057">Aromatic amino acid biosynthesis</keyword>
<accession>A0A194AFS6</accession>
<dbReference type="STRING" id="1592317.DPF_0886"/>
<gene>
    <name evidence="7" type="primary">aroQ</name>
    <name evidence="12" type="ORF">DPF_0886</name>
</gene>
<keyword evidence="13" id="KW-1185">Reference proteome</keyword>
<evidence type="ECO:0000256" key="7">
    <source>
        <dbReference type="HAMAP-Rule" id="MF_00169"/>
    </source>
</evidence>
<feature type="active site" description="Proton donor" evidence="7 8">
    <location>
        <position position="106"/>
    </location>
</feature>
<evidence type="ECO:0000256" key="10">
    <source>
        <dbReference type="PIRSR" id="PIRSR001399-3"/>
    </source>
</evidence>
<dbReference type="PIRSF" id="PIRSF001399">
    <property type="entry name" value="DHquinase_II"/>
    <property type="match status" value="1"/>
</dbReference>
<dbReference type="GO" id="GO:0019631">
    <property type="term" value="P:quinate catabolic process"/>
    <property type="evidence" value="ECO:0007669"/>
    <property type="project" value="TreeGrafter"/>
</dbReference>
<sequence>MAHPLPILIMNGPNLGFIGQRQPEIYGSRTLDDLPAMLATVMGNRADQISLSFFQSNSQGALIDRLEQAWQDKTAGIVLNAGAYTHTSLALADCLAWIKIPCIEVHISNVHARSNPLRHTSLMAPSCIGVIAGLGIMGYVYGVQALFYHIHQRAQCSADSRQA</sequence>
<keyword evidence="11" id="KW-0812">Transmembrane</keyword>
<dbReference type="GO" id="GO:0009073">
    <property type="term" value="P:aromatic amino acid family biosynthetic process"/>
    <property type="evidence" value="ECO:0007669"/>
    <property type="project" value="UniProtKB-KW"/>
</dbReference>
<dbReference type="AlphaFoldDB" id="A0A194AFS6"/>
<feature type="transmembrane region" description="Helical" evidence="11">
    <location>
        <begin position="122"/>
        <end position="141"/>
    </location>
</feature>
<proteinExistence type="inferred from homology"/>
<dbReference type="EMBL" id="BDFE01000009">
    <property type="protein sequence ID" value="GAU08183.1"/>
    <property type="molecule type" value="Genomic_DNA"/>
</dbReference>
<keyword evidence="6 7" id="KW-0456">Lyase</keyword>
<protein>
    <recommendedName>
        <fullName evidence="5 7">3-dehydroquinate dehydratase</fullName>
        <shortName evidence="7">3-dehydroquinase</shortName>
        <ecNumber evidence="5 7">4.2.1.10</ecNumber>
    </recommendedName>
    <alternativeName>
        <fullName evidence="7">Type II DHQase</fullName>
    </alternativeName>
</protein>
<comment type="function">
    <text evidence="7">Catalyzes a trans-dehydration via an enolate intermediate.</text>
</comment>
<evidence type="ECO:0000256" key="5">
    <source>
        <dbReference type="ARBA" id="ARBA00012060"/>
    </source>
</evidence>
<dbReference type="UniPathway" id="UPA00053">
    <property type="reaction ID" value="UER00086"/>
</dbReference>